<feature type="region of interest" description="Disordered" evidence="2">
    <location>
        <begin position="24"/>
        <end position="79"/>
    </location>
</feature>
<dbReference type="SUPFAM" id="SSF57756">
    <property type="entry name" value="Retrovirus zinc finger-like domains"/>
    <property type="match status" value="1"/>
</dbReference>
<keyword evidence="1" id="KW-0863">Zinc-finger</keyword>
<feature type="domain" description="CCHC-type" evidence="3">
    <location>
        <begin position="89"/>
        <end position="103"/>
    </location>
</feature>
<accession>A0AAE0I2D5</accession>
<feature type="compositionally biased region" description="Polar residues" evidence="2">
    <location>
        <begin position="45"/>
        <end position="56"/>
    </location>
</feature>
<name>A0AAE0I2D5_9PEZI</name>
<sequence>MLRRRAVVGLRSILFQATLLENSRSLSHSPQSTRSTPECLPSLSERATNVASSATTPRLAPLPTAFATTQPNHESSECPLPRTTEAKQCYHCQGLGHVQADCPTLRLSGAGSTAGSRLDCQSERCGPGCGPGCF</sequence>
<dbReference type="Pfam" id="PF00098">
    <property type="entry name" value="zf-CCHC"/>
    <property type="match status" value="1"/>
</dbReference>
<dbReference type="SMART" id="SM00343">
    <property type="entry name" value="ZnF_C2HC"/>
    <property type="match status" value="1"/>
</dbReference>
<protein>
    <recommendedName>
        <fullName evidence="3">CCHC-type domain-containing protein</fullName>
    </recommendedName>
</protein>
<dbReference type="AlphaFoldDB" id="A0AAE0I2D5"/>
<dbReference type="PROSITE" id="PS50158">
    <property type="entry name" value="ZF_CCHC"/>
    <property type="match status" value="1"/>
</dbReference>
<dbReference type="EMBL" id="JAUEDM010000005">
    <property type="protein sequence ID" value="KAK3316994.1"/>
    <property type="molecule type" value="Genomic_DNA"/>
</dbReference>
<gene>
    <name evidence="4" type="ORF">B0H66DRAFT_309078</name>
</gene>
<evidence type="ECO:0000256" key="1">
    <source>
        <dbReference type="PROSITE-ProRule" id="PRU00047"/>
    </source>
</evidence>
<proteinExistence type="predicted"/>
<keyword evidence="1" id="KW-0479">Metal-binding</keyword>
<dbReference type="InterPro" id="IPR001878">
    <property type="entry name" value="Znf_CCHC"/>
</dbReference>
<feature type="compositionally biased region" description="Polar residues" evidence="2">
    <location>
        <begin position="24"/>
        <end position="36"/>
    </location>
</feature>
<evidence type="ECO:0000256" key="2">
    <source>
        <dbReference type="SAM" id="MobiDB-lite"/>
    </source>
</evidence>
<keyword evidence="5" id="KW-1185">Reference proteome</keyword>
<reference evidence="4" key="2">
    <citation type="submission" date="2023-06" db="EMBL/GenBank/DDBJ databases">
        <authorList>
            <consortium name="Lawrence Berkeley National Laboratory"/>
            <person name="Haridas S."/>
            <person name="Hensen N."/>
            <person name="Bonometti L."/>
            <person name="Westerberg I."/>
            <person name="Brannstrom I.O."/>
            <person name="Guillou S."/>
            <person name="Cros-Aarteil S."/>
            <person name="Calhoun S."/>
            <person name="Kuo A."/>
            <person name="Mondo S."/>
            <person name="Pangilinan J."/>
            <person name="Riley R."/>
            <person name="Labutti K."/>
            <person name="Andreopoulos B."/>
            <person name="Lipzen A."/>
            <person name="Chen C."/>
            <person name="Yanf M."/>
            <person name="Daum C."/>
            <person name="Ng V."/>
            <person name="Clum A."/>
            <person name="Steindorff A."/>
            <person name="Ohm R."/>
            <person name="Martin F."/>
            <person name="Silar P."/>
            <person name="Natvig D."/>
            <person name="Lalanne C."/>
            <person name="Gautier V."/>
            <person name="Ament-Velasquez S.L."/>
            <person name="Kruys A."/>
            <person name="Hutchinson M.I."/>
            <person name="Powell A.J."/>
            <person name="Barry K."/>
            <person name="Miller A.N."/>
            <person name="Grigoriev I.V."/>
            <person name="Debuchy R."/>
            <person name="Gladieux P."/>
            <person name="Thoren M.H."/>
            <person name="Johannesson H."/>
        </authorList>
    </citation>
    <scope>NUCLEOTIDE SEQUENCE</scope>
    <source>
        <strain evidence="4">CBS 118394</strain>
    </source>
</reference>
<evidence type="ECO:0000259" key="3">
    <source>
        <dbReference type="PROSITE" id="PS50158"/>
    </source>
</evidence>
<reference evidence="4" key="1">
    <citation type="journal article" date="2023" name="Mol. Phylogenet. Evol.">
        <title>Genome-scale phylogeny and comparative genomics of the fungal order Sordariales.</title>
        <authorList>
            <person name="Hensen N."/>
            <person name="Bonometti L."/>
            <person name="Westerberg I."/>
            <person name="Brannstrom I.O."/>
            <person name="Guillou S."/>
            <person name="Cros-Aarteil S."/>
            <person name="Calhoun S."/>
            <person name="Haridas S."/>
            <person name="Kuo A."/>
            <person name="Mondo S."/>
            <person name="Pangilinan J."/>
            <person name="Riley R."/>
            <person name="LaButti K."/>
            <person name="Andreopoulos B."/>
            <person name="Lipzen A."/>
            <person name="Chen C."/>
            <person name="Yan M."/>
            <person name="Daum C."/>
            <person name="Ng V."/>
            <person name="Clum A."/>
            <person name="Steindorff A."/>
            <person name="Ohm R.A."/>
            <person name="Martin F."/>
            <person name="Silar P."/>
            <person name="Natvig D.O."/>
            <person name="Lalanne C."/>
            <person name="Gautier V."/>
            <person name="Ament-Velasquez S.L."/>
            <person name="Kruys A."/>
            <person name="Hutchinson M.I."/>
            <person name="Powell A.J."/>
            <person name="Barry K."/>
            <person name="Miller A.N."/>
            <person name="Grigoriev I.V."/>
            <person name="Debuchy R."/>
            <person name="Gladieux P."/>
            <person name="Hiltunen Thoren M."/>
            <person name="Johannesson H."/>
        </authorList>
    </citation>
    <scope>NUCLEOTIDE SEQUENCE</scope>
    <source>
        <strain evidence="4">CBS 118394</strain>
    </source>
</reference>
<dbReference type="Proteomes" id="UP001283341">
    <property type="component" value="Unassembled WGS sequence"/>
</dbReference>
<dbReference type="GO" id="GO:0003676">
    <property type="term" value="F:nucleic acid binding"/>
    <property type="evidence" value="ECO:0007669"/>
    <property type="project" value="InterPro"/>
</dbReference>
<dbReference type="InterPro" id="IPR036875">
    <property type="entry name" value="Znf_CCHC_sf"/>
</dbReference>
<comment type="caution">
    <text evidence="4">The sequence shown here is derived from an EMBL/GenBank/DDBJ whole genome shotgun (WGS) entry which is preliminary data.</text>
</comment>
<dbReference type="FunFam" id="4.10.60.10:FF:000016">
    <property type="entry name" value="Cellular nucleic acid-binding protein"/>
    <property type="match status" value="1"/>
</dbReference>
<keyword evidence="1" id="KW-0862">Zinc</keyword>
<dbReference type="GO" id="GO:0008270">
    <property type="term" value="F:zinc ion binding"/>
    <property type="evidence" value="ECO:0007669"/>
    <property type="project" value="UniProtKB-KW"/>
</dbReference>
<dbReference type="Gene3D" id="4.10.60.10">
    <property type="entry name" value="Zinc finger, CCHC-type"/>
    <property type="match status" value="1"/>
</dbReference>
<evidence type="ECO:0000313" key="4">
    <source>
        <dbReference type="EMBL" id="KAK3316994.1"/>
    </source>
</evidence>
<organism evidence="4 5">
    <name type="scientific">Apodospora peruviana</name>
    <dbReference type="NCBI Taxonomy" id="516989"/>
    <lineage>
        <taxon>Eukaryota</taxon>
        <taxon>Fungi</taxon>
        <taxon>Dikarya</taxon>
        <taxon>Ascomycota</taxon>
        <taxon>Pezizomycotina</taxon>
        <taxon>Sordariomycetes</taxon>
        <taxon>Sordariomycetidae</taxon>
        <taxon>Sordariales</taxon>
        <taxon>Lasiosphaeriaceae</taxon>
        <taxon>Apodospora</taxon>
    </lineage>
</organism>
<evidence type="ECO:0000313" key="5">
    <source>
        <dbReference type="Proteomes" id="UP001283341"/>
    </source>
</evidence>